<dbReference type="AlphaFoldDB" id="A0A2K8U583"/>
<accession>A0A2K8U583</accession>
<dbReference type="KEGG" id="tsy:THSYN_07145"/>
<proteinExistence type="predicted"/>
<dbReference type="RefSeq" id="WP_100918536.1">
    <property type="nucleotide sequence ID" value="NZ_CP020370.1"/>
</dbReference>
<gene>
    <name evidence="1" type="ORF">THSYN_07145</name>
</gene>
<dbReference type="OrthoDB" id="5458828at2"/>
<dbReference type="Proteomes" id="UP000232638">
    <property type="component" value="Chromosome"/>
</dbReference>
<evidence type="ECO:0000313" key="1">
    <source>
        <dbReference type="EMBL" id="AUB80748.1"/>
    </source>
</evidence>
<keyword evidence="2" id="KW-1185">Reference proteome</keyword>
<protein>
    <submittedName>
        <fullName evidence="1">Uncharacterized protein</fullName>
    </submittedName>
</protein>
<organism evidence="1 2">
    <name type="scientific">Candidatus Thiodictyon syntrophicum</name>
    <dbReference type="NCBI Taxonomy" id="1166950"/>
    <lineage>
        <taxon>Bacteria</taxon>
        <taxon>Pseudomonadati</taxon>
        <taxon>Pseudomonadota</taxon>
        <taxon>Gammaproteobacteria</taxon>
        <taxon>Chromatiales</taxon>
        <taxon>Chromatiaceae</taxon>
        <taxon>Thiodictyon</taxon>
    </lineage>
</organism>
<name>A0A2K8U583_9GAMM</name>
<evidence type="ECO:0000313" key="2">
    <source>
        <dbReference type="Proteomes" id="UP000232638"/>
    </source>
</evidence>
<dbReference type="EMBL" id="CP020370">
    <property type="protein sequence ID" value="AUB80748.1"/>
    <property type="molecule type" value="Genomic_DNA"/>
</dbReference>
<sequence length="324" mass="36484">MNDIHLVIRTTGERTASVAKKLAIVSGLVENEVTVVNEIPFEVALRACYEEAIRVGRKWTMTLDADVLLADTAVRRLLGLAEQMPSHFFQIEGKVFDKITGIYRQAGHRIYRTELLPLALEHIPAAGAQIRPEFHTITQMVELGYPSRVVPSLVGVHDFEQYYADLYRKSLVHARKHSELLPNVIARCSRLLPRDDDFLVILKGIWDGLLMQEALTIDVRRYEDQAACAMQSLGLAEKQPIVDSDGFVKMFPRFFSDIRSLYPTPDGAVWDHLPALSESGTKPERVQRSWLAKTVGRIRERGAIRGSVAAFGALLRLAGQRLER</sequence>
<reference evidence="1 2" key="1">
    <citation type="submission" date="2017-03" db="EMBL/GenBank/DDBJ databases">
        <title>Complete genome sequence of Candidatus 'Thiodictyon syntrophicum' sp. nov. strain Cad16T, a photolithoautotroph purple sulfur bacterium isolated from an alpine meromictic lake.</title>
        <authorList>
            <person name="Luedin S.M."/>
            <person name="Pothier J.F."/>
            <person name="Danza F."/>
            <person name="Storelli N."/>
            <person name="Wittwer M."/>
            <person name="Tonolla M."/>
        </authorList>
    </citation>
    <scope>NUCLEOTIDE SEQUENCE [LARGE SCALE GENOMIC DNA]</scope>
    <source>
        <strain evidence="1 2">Cad16T</strain>
    </source>
</reference>